<accession>A0ABS3HA64</accession>
<dbReference type="PANTHER" id="PTHR33169:SF13">
    <property type="entry name" value="PADR-FAMILY TRANSCRIPTIONAL REGULATOR"/>
    <property type="match status" value="1"/>
</dbReference>
<reference evidence="2 3" key="1">
    <citation type="submission" date="2021-03" db="EMBL/GenBank/DDBJ databases">
        <title>Enterococcal diversity collection.</title>
        <authorList>
            <person name="Gilmore M.S."/>
            <person name="Schwartzman J."/>
            <person name="Van Tyne D."/>
            <person name="Martin M."/>
            <person name="Earl A.M."/>
            <person name="Manson A.L."/>
            <person name="Straub T."/>
            <person name="Salamzade R."/>
            <person name="Saavedra J."/>
            <person name="Lebreton F."/>
            <person name="Prichula J."/>
            <person name="Schaufler K."/>
            <person name="Gaca A."/>
            <person name="Sgardioli B."/>
            <person name="Wagenaar J."/>
            <person name="Strong T."/>
        </authorList>
    </citation>
    <scope>NUCLEOTIDE SEQUENCE [LARGE SCALE GENOMIC DNA]</scope>
    <source>
        <strain evidence="2 3">MJM12</strain>
    </source>
</reference>
<gene>
    <name evidence="2" type="ORF">JZO76_12555</name>
</gene>
<comment type="caution">
    <text evidence="2">The sequence shown here is derived from an EMBL/GenBank/DDBJ whole genome shotgun (WGS) entry which is preliminary data.</text>
</comment>
<dbReference type="InterPro" id="IPR036390">
    <property type="entry name" value="WH_DNA-bd_sf"/>
</dbReference>
<dbReference type="SUPFAM" id="SSF46785">
    <property type="entry name" value="Winged helix' DNA-binding domain"/>
    <property type="match status" value="1"/>
</dbReference>
<dbReference type="InterPro" id="IPR005149">
    <property type="entry name" value="Tscrpt_reg_PadR_N"/>
</dbReference>
<dbReference type="InterPro" id="IPR052509">
    <property type="entry name" value="Metal_resp_DNA-bind_regulator"/>
</dbReference>
<name>A0ABS3HA64_9ENTE</name>
<sequence length="104" mass="11915">MDEALSDSVYAILLVLLKPQHGYAIMKEISEITNGYMEIGPASMYTNLKKLQKADYITLQENSDRKKVYQITTKGRKALEQDIERRRLFYEAGAALLAKNREIS</sequence>
<dbReference type="EMBL" id="JAFLVT010000018">
    <property type="protein sequence ID" value="MBO0450350.1"/>
    <property type="molecule type" value="Genomic_DNA"/>
</dbReference>
<evidence type="ECO:0000313" key="3">
    <source>
        <dbReference type="Proteomes" id="UP000664256"/>
    </source>
</evidence>
<organism evidence="2 3">
    <name type="scientific">Candidatus Enterococcus myersii</name>
    <dbReference type="NCBI Taxonomy" id="2815322"/>
    <lineage>
        <taxon>Bacteria</taxon>
        <taxon>Bacillati</taxon>
        <taxon>Bacillota</taxon>
        <taxon>Bacilli</taxon>
        <taxon>Lactobacillales</taxon>
        <taxon>Enterococcaceae</taxon>
        <taxon>Enterococcus</taxon>
    </lineage>
</organism>
<proteinExistence type="predicted"/>
<dbReference type="PANTHER" id="PTHR33169">
    <property type="entry name" value="PADR-FAMILY TRANSCRIPTIONAL REGULATOR"/>
    <property type="match status" value="1"/>
</dbReference>
<feature type="domain" description="Transcription regulator PadR N-terminal" evidence="1">
    <location>
        <begin position="14"/>
        <end position="81"/>
    </location>
</feature>
<dbReference type="Gene3D" id="1.10.10.10">
    <property type="entry name" value="Winged helix-like DNA-binding domain superfamily/Winged helix DNA-binding domain"/>
    <property type="match status" value="1"/>
</dbReference>
<dbReference type="Pfam" id="PF03551">
    <property type="entry name" value="PadR"/>
    <property type="match status" value="1"/>
</dbReference>
<evidence type="ECO:0000313" key="2">
    <source>
        <dbReference type="EMBL" id="MBO0450350.1"/>
    </source>
</evidence>
<keyword evidence="3" id="KW-1185">Reference proteome</keyword>
<dbReference type="Proteomes" id="UP000664256">
    <property type="component" value="Unassembled WGS sequence"/>
</dbReference>
<evidence type="ECO:0000259" key="1">
    <source>
        <dbReference type="Pfam" id="PF03551"/>
    </source>
</evidence>
<dbReference type="InterPro" id="IPR036388">
    <property type="entry name" value="WH-like_DNA-bd_sf"/>
</dbReference>
<protein>
    <submittedName>
        <fullName evidence="2">PadR family transcriptional regulator</fullName>
    </submittedName>
</protein>
<dbReference type="RefSeq" id="WP_206905120.1">
    <property type="nucleotide sequence ID" value="NZ_JAFLVT010000018.1"/>
</dbReference>